<proteinExistence type="inferred from homology"/>
<dbReference type="PANTHER" id="PTHR21137:SF35">
    <property type="entry name" value="ODORANT RECEPTOR 19A-RELATED"/>
    <property type="match status" value="1"/>
</dbReference>
<keyword evidence="3 10" id="KW-0716">Sensory transduction</keyword>
<keyword evidence="9 10" id="KW-0807">Transducer</keyword>
<sequence>MDNRSIIQHLCNHMIFAGIWPNPQIRNFFLKKIYKPYITIMYIAIVITGICLCLEFEMLLRDLNSKKMINSMTILFPSILIMIKIVIFKSGKVMTLINTIVKEETKIFTLENEEIQKIYNGFVDYARKSASIIVKLIIMSTGSTLFGLSTALMSNQIEEKPTIVLVYLPFDEDKYYGASITIQIYWYCTASIYYSLFQNMYISLMTFVKGYLRILQYKFENFQAKSFIEDTQRVKSIIYSHQFIIKFVDELNEIIKWWLLMEFLFSSVNIACVIFGLINANIFKDTINAVSLIIVLFIQQFIFAWHANEITLESYQISLSIYKSRWYNTTVIKNLLNTVMFRAQKPLYIMLGNFKPLTTDTVISIVNASYSYATVMTKSNS</sequence>
<dbReference type="GO" id="GO:0005886">
    <property type="term" value="C:plasma membrane"/>
    <property type="evidence" value="ECO:0007669"/>
    <property type="project" value="UniProtKB-SubCell"/>
</dbReference>
<protein>
    <recommendedName>
        <fullName evidence="10">Odorant receptor</fullName>
    </recommendedName>
</protein>
<name>A0ABD1FI75_HYPHA</name>
<dbReference type="PANTHER" id="PTHR21137">
    <property type="entry name" value="ODORANT RECEPTOR"/>
    <property type="match status" value="1"/>
</dbReference>
<keyword evidence="4 10" id="KW-0812">Transmembrane</keyword>
<keyword evidence="2" id="KW-1003">Cell membrane</keyword>
<dbReference type="EMBL" id="JBDJPC010000001">
    <property type="protein sequence ID" value="KAL1517871.1"/>
    <property type="molecule type" value="Genomic_DNA"/>
</dbReference>
<feature type="transmembrane region" description="Helical" evidence="10">
    <location>
        <begin position="257"/>
        <end position="277"/>
    </location>
</feature>
<evidence type="ECO:0000256" key="3">
    <source>
        <dbReference type="ARBA" id="ARBA00022606"/>
    </source>
</evidence>
<feature type="transmembrane region" description="Helical" evidence="10">
    <location>
        <begin position="289"/>
        <end position="307"/>
    </location>
</feature>
<gene>
    <name evidence="11" type="ORF">ABEB36_001578</name>
</gene>
<organism evidence="11 12">
    <name type="scientific">Hypothenemus hampei</name>
    <name type="common">Coffee berry borer</name>
    <dbReference type="NCBI Taxonomy" id="57062"/>
    <lineage>
        <taxon>Eukaryota</taxon>
        <taxon>Metazoa</taxon>
        <taxon>Ecdysozoa</taxon>
        <taxon>Arthropoda</taxon>
        <taxon>Hexapoda</taxon>
        <taxon>Insecta</taxon>
        <taxon>Pterygota</taxon>
        <taxon>Neoptera</taxon>
        <taxon>Endopterygota</taxon>
        <taxon>Coleoptera</taxon>
        <taxon>Polyphaga</taxon>
        <taxon>Cucujiformia</taxon>
        <taxon>Curculionidae</taxon>
        <taxon>Scolytinae</taxon>
        <taxon>Hypothenemus</taxon>
    </lineage>
</organism>
<feature type="transmembrane region" description="Helical" evidence="10">
    <location>
        <begin position="68"/>
        <end position="88"/>
    </location>
</feature>
<accession>A0ABD1FI75</accession>
<keyword evidence="8 10" id="KW-0675">Receptor</keyword>
<evidence type="ECO:0000256" key="6">
    <source>
        <dbReference type="ARBA" id="ARBA00022989"/>
    </source>
</evidence>
<comment type="subcellular location">
    <subcellularLocation>
        <location evidence="1 10">Cell membrane</location>
        <topology evidence="1 10">Multi-pass membrane protein</topology>
    </subcellularLocation>
</comment>
<dbReference type="Proteomes" id="UP001566132">
    <property type="component" value="Unassembled WGS sequence"/>
</dbReference>
<feature type="transmembrane region" description="Helical" evidence="10">
    <location>
        <begin position="37"/>
        <end position="56"/>
    </location>
</feature>
<keyword evidence="12" id="KW-1185">Reference proteome</keyword>
<comment type="caution">
    <text evidence="10">Lacks conserved residue(s) required for the propagation of feature annotation.</text>
</comment>
<comment type="similarity">
    <text evidence="10">Belongs to the insect chemoreceptor superfamily. Heteromeric odorant receptor channel (TC 1.A.69) family.</text>
</comment>
<evidence type="ECO:0000256" key="2">
    <source>
        <dbReference type="ARBA" id="ARBA00022475"/>
    </source>
</evidence>
<comment type="caution">
    <text evidence="11">The sequence shown here is derived from an EMBL/GenBank/DDBJ whole genome shotgun (WGS) entry which is preliminary data.</text>
</comment>
<evidence type="ECO:0000313" key="11">
    <source>
        <dbReference type="EMBL" id="KAL1517871.1"/>
    </source>
</evidence>
<keyword evidence="7 10" id="KW-0472">Membrane</keyword>
<keyword evidence="5 10" id="KW-0552">Olfaction</keyword>
<evidence type="ECO:0000256" key="4">
    <source>
        <dbReference type="ARBA" id="ARBA00022692"/>
    </source>
</evidence>
<feature type="transmembrane region" description="Helical" evidence="10">
    <location>
        <begin position="175"/>
        <end position="196"/>
    </location>
</feature>
<evidence type="ECO:0000256" key="10">
    <source>
        <dbReference type="RuleBase" id="RU351113"/>
    </source>
</evidence>
<dbReference type="GO" id="GO:0007165">
    <property type="term" value="P:signal transduction"/>
    <property type="evidence" value="ECO:0007669"/>
    <property type="project" value="UniProtKB-KW"/>
</dbReference>
<dbReference type="GO" id="GO:0007608">
    <property type="term" value="P:sensory perception of smell"/>
    <property type="evidence" value="ECO:0007669"/>
    <property type="project" value="UniProtKB-KW"/>
</dbReference>
<evidence type="ECO:0000256" key="7">
    <source>
        <dbReference type="ARBA" id="ARBA00023136"/>
    </source>
</evidence>
<reference evidence="11 12" key="1">
    <citation type="submission" date="2024-05" db="EMBL/GenBank/DDBJ databases">
        <title>Genetic variation in Jamaican populations of the coffee berry borer (Hypothenemus hampei).</title>
        <authorList>
            <person name="Errbii M."/>
            <person name="Myrie A."/>
        </authorList>
    </citation>
    <scope>NUCLEOTIDE SEQUENCE [LARGE SCALE GENOMIC DNA]</scope>
    <source>
        <strain evidence="11">JA-Hopewell-2020-01-JO</strain>
        <tissue evidence="11">Whole body</tissue>
    </source>
</reference>
<feature type="transmembrane region" description="Helical" evidence="10">
    <location>
        <begin position="132"/>
        <end position="154"/>
    </location>
</feature>
<evidence type="ECO:0000256" key="1">
    <source>
        <dbReference type="ARBA" id="ARBA00004651"/>
    </source>
</evidence>
<evidence type="ECO:0000313" key="12">
    <source>
        <dbReference type="Proteomes" id="UP001566132"/>
    </source>
</evidence>
<dbReference type="InterPro" id="IPR004117">
    <property type="entry name" value="7tm6_olfct_rcpt"/>
</dbReference>
<dbReference type="AlphaFoldDB" id="A0ABD1FI75"/>
<evidence type="ECO:0000256" key="8">
    <source>
        <dbReference type="ARBA" id="ARBA00023170"/>
    </source>
</evidence>
<evidence type="ECO:0000256" key="5">
    <source>
        <dbReference type="ARBA" id="ARBA00022725"/>
    </source>
</evidence>
<dbReference type="Pfam" id="PF02949">
    <property type="entry name" value="7tm_6"/>
    <property type="match status" value="1"/>
</dbReference>
<evidence type="ECO:0000256" key="9">
    <source>
        <dbReference type="ARBA" id="ARBA00023224"/>
    </source>
</evidence>
<keyword evidence="6 10" id="KW-1133">Transmembrane helix</keyword>